<dbReference type="KEGG" id="ark:D6B99_02150"/>
<dbReference type="AlphaFoldDB" id="A0A386HM00"/>
<evidence type="ECO:0000313" key="3">
    <source>
        <dbReference type="Proteomes" id="UP000266118"/>
    </source>
</evidence>
<dbReference type="InterPro" id="IPR017926">
    <property type="entry name" value="GATASE"/>
</dbReference>
<dbReference type="InterPro" id="IPR029062">
    <property type="entry name" value="Class_I_gatase-like"/>
</dbReference>
<keyword evidence="3" id="KW-1185">Reference proteome</keyword>
<gene>
    <name evidence="2" type="ORF">D6B99_02150</name>
</gene>
<accession>A0A386HM00</accession>
<organism evidence="2 3">
    <name type="scientific">Arachidicoccus soli</name>
    <dbReference type="NCBI Taxonomy" id="2341117"/>
    <lineage>
        <taxon>Bacteria</taxon>
        <taxon>Pseudomonadati</taxon>
        <taxon>Bacteroidota</taxon>
        <taxon>Chitinophagia</taxon>
        <taxon>Chitinophagales</taxon>
        <taxon>Chitinophagaceae</taxon>
        <taxon>Arachidicoccus</taxon>
    </lineage>
</organism>
<sequence length="282" mass="32777">MQNNEQYIKVAVLDLNNGFKNQGLRCILNIVSTYAKEKDLLIKTTVFDVRQRDEVPDTSYDIYISSGGPGSPFDEENWEWEHKFFSLINQLYRHNVEASDVDKKYVFFICHSFQLACRFFKIGKVCKRKSTSFGVFPINKIWGGLEEPIFAKLPEPFFAVDSRDYQVIQPNFEQLNSMGATVLAIEKERPHIPLERAIMAIRFSKEMIGTQFHPEADAISMREHLLEDINKKRVIDEHGEEKYLDMLDKLEDEDKILLTQSIILPTFLDISLKQKLVPISVY</sequence>
<reference evidence="2 3" key="1">
    <citation type="submission" date="2018-09" db="EMBL/GenBank/DDBJ databases">
        <title>Arachidicoccus sp. nov., a bacterium isolated from soil.</title>
        <authorList>
            <person name="Weon H.-Y."/>
            <person name="Kwon S.-W."/>
            <person name="Lee S.A."/>
        </authorList>
    </citation>
    <scope>NUCLEOTIDE SEQUENCE [LARGE SCALE GENOMIC DNA]</scope>
    <source>
        <strain evidence="2 3">KIS59-12</strain>
    </source>
</reference>
<dbReference type="EMBL" id="CP032489">
    <property type="protein sequence ID" value="AYD46521.1"/>
    <property type="molecule type" value="Genomic_DNA"/>
</dbReference>
<dbReference type="OrthoDB" id="639921at2"/>
<dbReference type="SUPFAM" id="SSF52317">
    <property type="entry name" value="Class I glutamine amidotransferase-like"/>
    <property type="match status" value="1"/>
</dbReference>
<evidence type="ECO:0000313" key="2">
    <source>
        <dbReference type="EMBL" id="AYD46521.1"/>
    </source>
</evidence>
<proteinExistence type="predicted"/>
<dbReference type="Pfam" id="PF00117">
    <property type="entry name" value="GATase"/>
    <property type="match status" value="1"/>
</dbReference>
<dbReference type="Proteomes" id="UP000266118">
    <property type="component" value="Chromosome"/>
</dbReference>
<protein>
    <submittedName>
        <fullName evidence="2">GMP synthase</fullName>
    </submittedName>
</protein>
<evidence type="ECO:0000259" key="1">
    <source>
        <dbReference type="Pfam" id="PF00117"/>
    </source>
</evidence>
<dbReference type="Gene3D" id="3.40.50.880">
    <property type="match status" value="1"/>
</dbReference>
<feature type="domain" description="Glutamine amidotransferase" evidence="1">
    <location>
        <begin position="42"/>
        <end position="228"/>
    </location>
</feature>
<name>A0A386HM00_9BACT</name>
<dbReference type="RefSeq" id="WP_119984633.1">
    <property type="nucleotide sequence ID" value="NZ_CP032489.1"/>
</dbReference>
<dbReference type="PROSITE" id="PS51273">
    <property type="entry name" value="GATASE_TYPE_1"/>
    <property type="match status" value="1"/>
</dbReference>